<dbReference type="Pfam" id="PF00672">
    <property type="entry name" value="HAMP"/>
    <property type="match status" value="1"/>
</dbReference>
<evidence type="ECO:0000313" key="17">
    <source>
        <dbReference type="EMBL" id="MBC3793088.1"/>
    </source>
</evidence>
<keyword evidence="4" id="KW-0597">Phosphoprotein</keyword>
<feature type="domain" description="Histidine kinase" evidence="14">
    <location>
        <begin position="361"/>
        <end position="583"/>
    </location>
</feature>
<name>A0ABR6W938_9BACT</name>
<dbReference type="CDD" id="cd00082">
    <property type="entry name" value="HisKA"/>
    <property type="match status" value="1"/>
</dbReference>
<dbReference type="Gene3D" id="6.10.340.10">
    <property type="match status" value="1"/>
</dbReference>
<keyword evidence="7" id="KW-0547">Nucleotide-binding</keyword>
<dbReference type="InterPro" id="IPR003594">
    <property type="entry name" value="HATPase_dom"/>
</dbReference>
<dbReference type="Pfam" id="PF00512">
    <property type="entry name" value="HisKA"/>
    <property type="match status" value="1"/>
</dbReference>
<evidence type="ECO:0000313" key="18">
    <source>
        <dbReference type="Proteomes" id="UP000700732"/>
    </source>
</evidence>
<dbReference type="PROSITE" id="PS50885">
    <property type="entry name" value="HAMP"/>
    <property type="match status" value="1"/>
</dbReference>
<evidence type="ECO:0000259" key="16">
    <source>
        <dbReference type="PROSITE" id="PS50885"/>
    </source>
</evidence>
<evidence type="ECO:0000256" key="6">
    <source>
        <dbReference type="ARBA" id="ARBA00022692"/>
    </source>
</evidence>
<dbReference type="RefSeq" id="WP_186738869.1">
    <property type="nucleotide sequence ID" value="NZ_VFIA01000022.1"/>
</dbReference>
<dbReference type="SMART" id="SM00388">
    <property type="entry name" value="HisKA"/>
    <property type="match status" value="1"/>
</dbReference>
<evidence type="ECO:0000256" key="3">
    <source>
        <dbReference type="ARBA" id="ARBA00012438"/>
    </source>
</evidence>
<comment type="caution">
    <text evidence="17">The sequence shown here is derived from an EMBL/GenBank/DDBJ whole genome shotgun (WGS) entry which is preliminary data.</text>
</comment>
<protein>
    <recommendedName>
        <fullName evidence="3">histidine kinase</fullName>
        <ecNumber evidence="3">2.7.13.3</ecNumber>
    </recommendedName>
</protein>
<dbReference type="Gene3D" id="1.10.287.130">
    <property type="match status" value="1"/>
</dbReference>
<dbReference type="InterPro" id="IPR036890">
    <property type="entry name" value="HATPase_C_sf"/>
</dbReference>
<evidence type="ECO:0000256" key="2">
    <source>
        <dbReference type="ARBA" id="ARBA00004141"/>
    </source>
</evidence>
<dbReference type="SUPFAM" id="SSF55785">
    <property type="entry name" value="PYP-like sensor domain (PAS domain)"/>
    <property type="match status" value="1"/>
</dbReference>
<keyword evidence="11" id="KW-0902">Two-component regulatory system</keyword>
<evidence type="ECO:0000256" key="7">
    <source>
        <dbReference type="ARBA" id="ARBA00022741"/>
    </source>
</evidence>
<dbReference type="PROSITE" id="PS50109">
    <property type="entry name" value="HIS_KIN"/>
    <property type="match status" value="1"/>
</dbReference>
<evidence type="ECO:0000256" key="11">
    <source>
        <dbReference type="ARBA" id="ARBA00023012"/>
    </source>
</evidence>
<evidence type="ECO:0000256" key="1">
    <source>
        <dbReference type="ARBA" id="ARBA00000085"/>
    </source>
</evidence>
<dbReference type="PRINTS" id="PR00344">
    <property type="entry name" value="BCTRLSENSOR"/>
</dbReference>
<keyword evidence="8" id="KW-0418">Kinase</keyword>
<dbReference type="SMART" id="SM00091">
    <property type="entry name" value="PAS"/>
    <property type="match status" value="1"/>
</dbReference>
<dbReference type="InterPro" id="IPR005467">
    <property type="entry name" value="His_kinase_dom"/>
</dbReference>
<dbReference type="CDD" id="cd00130">
    <property type="entry name" value="PAS"/>
    <property type="match status" value="1"/>
</dbReference>
<evidence type="ECO:0000256" key="12">
    <source>
        <dbReference type="ARBA" id="ARBA00023136"/>
    </source>
</evidence>
<evidence type="ECO:0000256" key="10">
    <source>
        <dbReference type="ARBA" id="ARBA00022989"/>
    </source>
</evidence>
<comment type="subcellular location">
    <subcellularLocation>
        <location evidence="2">Membrane</location>
        <topology evidence="2">Multi-pass membrane protein</topology>
    </subcellularLocation>
</comment>
<keyword evidence="6 13" id="KW-0812">Transmembrane</keyword>
<evidence type="ECO:0000256" key="8">
    <source>
        <dbReference type="ARBA" id="ARBA00022777"/>
    </source>
</evidence>
<dbReference type="PANTHER" id="PTHR42878:SF7">
    <property type="entry name" value="SENSOR HISTIDINE KINASE GLRK"/>
    <property type="match status" value="1"/>
</dbReference>
<dbReference type="InterPro" id="IPR004358">
    <property type="entry name" value="Sig_transdc_His_kin-like_C"/>
</dbReference>
<dbReference type="Proteomes" id="UP000700732">
    <property type="component" value="Unassembled WGS sequence"/>
</dbReference>
<dbReference type="InterPro" id="IPR000014">
    <property type="entry name" value="PAS"/>
</dbReference>
<evidence type="ECO:0000256" key="9">
    <source>
        <dbReference type="ARBA" id="ARBA00022840"/>
    </source>
</evidence>
<dbReference type="InterPro" id="IPR003661">
    <property type="entry name" value="HisK_dim/P_dom"/>
</dbReference>
<feature type="domain" description="HAMP" evidence="16">
    <location>
        <begin position="166"/>
        <end position="218"/>
    </location>
</feature>
<dbReference type="SUPFAM" id="SSF158472">
    <property type="entry name" value="HAMP domain-like"/>
    <property type="match status" value="1"/>
</dbReference>
<dbReference type="InterPro" id="IPR013767">
    <property type="entry name" value="PAS_fold"/>
</dbReference>
<dbReference type="EMBL" id="VFIA01000022">
    <property type="protein sequence ID" value="MBC3793088.1"/>
    <property type="molecule type" value="Genomic_DNA"/>
</dbReference>
<dbReference type="SMART" id="SM00387">
    <property type="entry name" value="HATPase_c"/>
    <property type="match status" value="1"/>
</dbReference>
<dbReference type="Gene3D" id="3.30.450.20">
    <property type="entry name" value="PAS domain"/>
    <property type="match status" value="1"/>
</dbReference>
<feature type="transmembrane region" description="Helical" evidence="13">
    <location>
        <begin position="142"/>
        <end position="162"/>
    </location>
</feature>
<accession>A0ABR6W938</accession>
<dbReference type="PROSITE" id="PS50112">
    <property type="entry name" value="PAS"/>
    <property type="match status" value="1"/>
</dbReference>
<dbReference type="InterPro" id="IPR003660">
    <property type="entry name" value="HAMP_dom"/>
</dbReference>
<keyword evidence="12 13" id="KW-0472">Membrane</keyword>
<dbReference type="InterPro" id="IPR050351">
    <property type="entry name" value="BphY/WalK/GraS-like"/>
</dbReference>
<dbReference type="InterPro" id="IPR036097">
    <property type="entry name" value="HisK_dim/P_sf"/>
</dbReference>
<dbReference type="PANTHER" id="PTHR42878">
    <property type="entry name" value="TWO-COMPONENT HISTIDINE KINASE"/>
    <property type="match status" value="1"/>
</dbReference>
<dbReference type="SUPFAM" id="SSF47384">
    <property type="entry name" value="Homodimeric domain of signal transducing histidine kinase"/>
    <property type="match status" value="1"/>
</dbReference>
<dbReference type="InterPro" id="IPR035965">
    <property type="entry name" value="PAS-like_dom_sf"/>
</dbReference>
<keyword evidence="10 13" id="KW-1133">Transmembrane helix</keyword>
<evidence type="ECO:0000259" key="15">
    <source>
        <dbReference type="PROSITE" id="PS50112"/>
    </source>
</evidence>
<dbReference type="EC" id="2.7.13.3" evidence="3"/>
<gene>
    <name evidence="17" type="ORF">FH603_3605</name>
</gene>
<keyword evidence="9" id="KW-0067">ATP-binding</keyword>
<evidence type="ECO:0000256" key="13">
    <source>
        <dbReference type="SAM" id="Phobius"/>
    </source>
</evidence>
<evidence type="ECO:0000256" key="4">
    <source>
        <dbReference type="ARBA" id="ARBA00022553"/>
    </source>
</evidence>
<evidence type="ECO:0000256" key="5">
    <source>
        <dbReference type="ARBA" id="ARBA00022679"/>
    </source>
</evidence>
<dbReference type="SUPFAM" id="SSF55874">
    <property type="entry name" value="ATPase domain of HSP90 chaperone/DNA topoisomerase II/histidine kinase"/>
    <property type="match status" value="1"/>
</dbReference>
<dbReference type="CDD" id="cd06225">
    <property type="entry name" value="HAMP"/>
    <property type="match status" value="1"/>
</dbReference>
<keyword evidence="18" id="KW-1185">Reference proteome</keyword>
<reference evidence="17 18" key="1">
    <citation type="submission" date="2019-06" db="EMBL/GenBank/DDBJ databases">
        <title>Spirosoma utsteinense sp. nov. isolated from Antarctic ice-free soils.</title>
        <authorList>
            <person name="Tahon G."/>
        </authorList>
    </citation>
    <scope>NUCLEOTIDE SEQUENCE [LARGE SCALE GENOMIC DNA]</scope>
    <source>
        <strain evidence="17 18">LMG 31447</strain>
    </source>
</reference>
<dbReference type="Pfam" id="PF00989">
    <property type="entry name" value="PAS"/>
    <property type="match status" value="1"/>
</dbReference>
<comment type="catalytic activity">
    <reaction evidence="1">
        <text>ATP + protein L-histidine = ADP + protein N-phospho-L-histidine.</text>
        <dbReference type="EC" id="2.7.13.3"/>
    </reaction>
</comment>
<dbReference type="SMART" id="SM00304">
    <property type="entry name" value="HAMP"/>
    <property type="match status" value="1"/>
</dbReference>
<sequence>MTLKAKVSSALFFLFMIILLLSGLSAYYLDRLADDSQAILTDNYVSLEFVSNMQKAIADRTDPDAMSNFETNLKKQEQNTTEVGEKEATQAVRQEFNRLRSGQPTDPATLSRIQQNLFRIDDFNRQAIIRKNETAKQTAKDALLWLEIVGTLCVLILLSFIINFPGYIANPLHELTRGIKQIASRNFEERLHFRSSDEYGELARSFNSMAQKLDEYEHSSLARVLFEKRRIDTLIQIMSEGIIGLDENRRVLFANPVICRLLGTTEHQLTGKYAPDVAASNDLMRTLVQPLMASALAPAEDSGLLKIYDEGRESYFNKRIHTVDVTRTGEEQAQLAGYVIVLENITSYKELDLAKTNFIATVSHELKTPLSSIKMSLTLLNDNRIGQLNDEQKLLVGNVRDDADRLLNLTSELLNMAQVESGQIQLNLQPVVPAEVIHYAISALQTQVDQKRLNLQVHIPTGLPPVLADPDKASWVLINFLSNAVRHSPGEALIEVSAQVRDGYVEFRVRDHGAGIRPEHQLRVFDRYFKASAMGHAQGNEQTSGTGLGLAISSEFIQSMNGQIGLDTSVIDGASFYFRLAVV</sequence>
<organism evidence="17 18">
    <name type="scientific">Spirosoma utsteinense</name>
    <dbReference type="NCBI Taxonomy" id="2585773"/>
    <lineage>
        <taxon>Bacteria</taxon>
        <taxon>Pseudomonadati</taxon>
        <taxon>Bacteroidota</taxon>
        <taxon>Cytophagia</taxon>
        <taxon>Cytophagales</taxon>
        <taxon>Cytophagaceae</taxon>
        <taxon>Spirosoma</taxon>
    </lineage>
</organism>
<feature type="domain" description="PAS" evidence="15">
    <location>
        <begin position="227"/>
        <end position="272"/>
    </location>
</feature>
<evidence type="ECO:0000259" key="14">
    <source>
        <dbReference type="PROSITE" id="PS50109"/>
    </source>
</evidence>
<keyword evidence="5" id="KW-0808">Transferase</keyword>
<proteinExistence type="predicted"/>
<dbReference type="Pfam" id="PF02518">
    <property type="entry name" value="HATPase_c"/>
    <property type="match status" value="1"/>
</dbReference>
<dbReference type="Gene3D" id="3.30.565.10">
    <property type="entry name" value="Histidine kinase-like ATPase, C-terminal domain"/>
    <property type="match status" value="1"/>
</dbReference>